<evidence type="ECO:0000313" key="1">
    <source>
        <dbReference type="EMBL" id="KKN37772.1"/>
    </source>
</evidence>
<proteinExistence type="predicted"/>
<reference evidence="1" key="1">
    <citation type="journal article" date="2015" name="Nature">
        <title>Complex archaea that bridge the gap between prokaryotes and eukaryotes.</title>
        <authorList>
            <person name="Spang A."/>
            <person name="Saw J.H."/>
            <person name="Jorgensen S.L."/>
            <person name="Zaremba-Niedzwiedzka K."/>
            <person name="Martijn J."/>
            <person name="Lind A.E."/>
            <person name="van Eijk R."/>
            <person name="Schleper C."/>
            <person name="Guy L."/>
            <person name="Ettema T.J."/>
        </authorList>
    </citation>
    <scope>NUCLEOTIDE SEQUENCE</scope>
</reference>
<name>A0A0F9QLD7_9ZZZZ</name>
<sequence>MFSVEKLDIARLDKRSKASYNAFKEEVTCFSPSKVKLKRVKDNKV</sequence>
<organism evidence="1">
    <name type="scientific">marine sediment metagenome</name>
    <dbReference type="NCBI Taxonomy" id="412755"/>
    <lineage>
        <taxon>unclassified sequences</taxon>
        <taxon>metagenomes</taxon>
        <taxon>ecological metagenomes</taxon>
    </lineage>
</organism>
<gene>
    <name evidence="1" type="ORF">LCGC14_0760250</name>
</gene>
<accession>A0A0F9QLD7</accession>
<dbReference type="EMBL" id="LAZR01001872">
    <property type="protein sequence ID" value="KKN37772.1"/>
    <property type="molecule type" value="Genomic_DNA"/>
</dbReference>
<dbReference type="AlphaFoldDB" id="A0A0F9QLD7"/>
<comment type="caution">
    <text evidence="1">The sequence shown here is derived from an EMBL/GenBank/DDBJ whole genome shotgun (WGS) entry which is preliminary data.</text>
</comment>
<protein>
    <submittedName>
        <fullName evidence="1">Uncharacterized protein</fullName>
    </submittedName>
</protein>